<feature type="region of interest" description="Disordered" evidence="1">
    <location>
        <begin position="1"/>
        <end position="74"/>
    </location>
</feature>
<evidence type="ECO:0008006" key="5">
    <source>
        <dbReference type="Google" id="ProtNLM"/>
    </source>
</evidence>
<proteinExistence type="predicted"/>
<keyword evidence="4" id="KW-1185">Reference proteome</keyword>
<dbReference type="EMBL" id="BRXE01000027">
    <property type="protein sequence ID" value="GLB83500.1"/>
    <property type="molecule type" value="Genomic_DNA"/>
</dbReference>
<dbReference type="AlphaFoldDB" id="A0A9P3QDA9"/>
<sequence length="115" mass="12807">MRPLIKRTPEGRRYAVPSAPRRPAPLPEPQPPSTTPGGPEPQPPSTTPGGPEPTPPQRPAQPRRPRRKLTEDDVREIRAEYAAGNWSQKDLAFIYRVTPSTISAVVSYDTWRTTC</sequence>
<protein>
    <recommendedName>
        <fullName evidence="5">Helix-turn-helix domain-containing protein</fullName>
    </recommendedName>
</protein>
<dbReference type="Proteomes" id="UP001064782">
    <property type="component" value="Unassembled WGS sequence"/>
</dbReference>
<dbReference type="RefSeq" id="WP_264894677.1">
    <property type="nucleotide sequence ID" value="NZ_BRXE01000027.1"/>
</dbReference>
<accession>A0A9P3QDA9</accession>
<feature type="compositionally biased region" description="Pro residues" evidence="1">
    <location>
        <begin position="20"/>
        <end position="59"/>
    </location>
</feature>
<dbReference type="Proteomes" id="UP001165663">
    <property type="component" value="Unassembled WGS sequence"/>
</dbReference>
<evidence type="ECO:0000313" key="3">
    <source>
        <dbReference type="EMBL" id="GLD33650.1"/>
    </source>
</evidence>
<evidence type="ECO:0000313" key="4">
    <source>
        <dbReference type="Proteomes" id="UP001064782"/>
    </source>
</evidence>
<evidence type="ECO:0000256" key="1">
    <source>
        <dbReference type="SAM" id="MobiDB-lite"/>
    </source>
</evidence>
<name>A0A9P3QDA9_9MYCO</name>
<organism evidence="3 4">
    <name type="scientific">Mycobacterium kiyosense</name>
    <dbReference type="NCBI Taxonomy" id="2871094"/>
    <lineage>
        <taxon>Bacteria</taxon>
        <taxon>Bacillati</taxon>
        <taxon>Actinomycetota</taxon>
        <taxon>Actinomycetes</taxon>
        <taxon>Mycobacteriales</taxon>
        <taxon>Mycobacteriaceae</taxon>
        <taxon>Mycobacterium</taxon>
    </lineage>
</organism>
<reference evidence="3" key="1">
    <citation type="submission" date="2022-08" db="EMBL/GenBank/DDBJ databases">
        <title>Mycobacterium kiyosense sp. nov., scotochromogenic slow-glowing species isolated from respiratory specimens.</title>
        <authorList>
            <person name="Fukano H."/>
            <person name="Kazumi Y."/>
            <person name="Sakagami N."/>
            <person name="Ato M."/>
            <person name="Mitarai S."/>
            <person name="Hoshino Y."/>
        </authorList>
    </citation>
    <scope>NUCLEOTIDE SEQUENCE</scope>
    <source>
        <strain evidence="3">1413</strain>
        <strain evidence="2">SRL2020-028</strain>
    </source>
</reference>
<evidence type="ECO:0000313" key="2">
    <source>
        <dbReference type="EMBL" id="GLB83500.1"/>
    </source>
</evidence>
<comment type="caution">
    <text evidence="3">The sequence shown here is derived from an EMBL/GenBank/DDBJ whole genome shotgun (WGS) entry which is preliminary data.</text>
</comment>
<dbReference type="EMBL" id="BRZI01000094">
    <property type="protein sequence ID" value="GLD33650.1"/>
    <property type="molecule type" value="Genomic_DNA"/>
</dbReference>
<gene>
    <name evidence="3" type="ORF">Mkiyose1413_55330</name>
    <name evidence="2" type="ORF">SRL2020028_27560</name>
</gene>